<dbReference type="PANTHER" id="PTHR34682">
    <property type="entry name" value="AT HOOK MOTIF-CONTAINING PROTEIN"/>
    <property type="match status" value="1"/>
</dbReference>
<gene>
    <name evidence="2" type="ORF">V5N11_005694</name>
</gene>
<dbReference type="EMBL" id="JBANAX010000322">
    <property type="protein sequence ID" value="KAL1214135.1"/>
    <property type="molecule type" value="Genomic_DNA"/>
</dbReference>
<feature type="region of interest" description="Disordered" evidence="1">
    <location>
        <begin position="1"/>
        <end position="44"/>
    </location>
</feature>
<sequence>MENNHTPSGDLMAKRKRGRPRKYPTIESNVQPIGPVPGSSMTQPQIHPRDNDEAMVGQAIRGVVEATFEDGFFLSVKVENSDGMLRGVVFKPGCCVPVSVHNDVAPHLPMIRGNMVHPHASGNGAKKFTVSESRGSGDRSLITVPVQPAHLTIPTHRVAAIVRPRFISPIPAHPAQPANPAQLASVPIPAPPTRFALPAHPTIPAHHVVPVVFQLVHRQNGDGGVPMQPAHQAIIRNPRVSVKHQPPHLRGPLPVNRGPM</sequence>
<dbReference type="Proteomes" id="UP001558713">
    <property type="component" value="Unassembled WGS sequence"/>
</dbReference>
<reference evidence="2 3" key="1">
    <citation type="submission" date="2024-04" db="EMBL/GenBank/DDBJ databases">
        <title>Genome assembly C_amara_ONT_v2.</title>
        <authorList>
            <person name="Yant L."/>
            <person name="Moore C."/>
            <person name="Slenker M."/>
        </authorList>
    </citation>
    <scope>NUCLEOTIDE SEQUENCE [LARGE SCALE GENOMIC DNA]</scope>
    <source>
        <tissue evidence="2">Leaf</tissue>
    </source>
</reference>
<keyword evidence="3" id="KW-1185">Reference proteome</keyword>
<evidence type="ECO:0000256" key="1">
    <source>
        <dbReference type="SAM" id="MobiDB-lite"/>
    </source>
</evidence>
<evidence type="ECO:0000313" key="3">
    <source>
        <dbReference type="Proteomes" id="UP001558713"/>
    </source>
</evidence>
<dbReference type="InterPro" id="IPR045881">
    <property type="entry name" value="MNM1-like"/>
</dbReference>
<accession>A0ABD1BHM3</accession>
<comment type="caution">
    <text evidence="2">The sequence shown here is derived from an EMBL/GenBank/DDBJ whole genome shotgun (WGS) entry which is preliminary data.</text>
</comment>
<dbReference type="PANTHER" id="PTHR34682:SF1">
    <property type="entry name" value="PROTEIN METABOLIC NETWORK MODULATOR 1"/>
    <property type="match status" value="1"/>
</dbReference>
<evidence type="ECO:0000313" key="2">
    <source>
        <dbReference type="EMBL" id="KAL1214135.1"/>
    </source>
</evidence>
<organism evidence="2 3">
    <name type="scientific">Cardamine amara subsp. amara</name>
    <dbReference type="NCBI Taxonomy" id="228776"/>
    <lineage>
        <taxon>Eukaryota</taxon>
        <taxon>Viridiplantae</taxon>
        <taxon>Streptophyta</taxon>
        <taxon>Embryophyta</taxon>
        <taxon>Tracheophyta</taxon>
        <taxon>Spermatophyta</taxon>
        <taxon>Magnoliopsida</taxon>
        <taxon>eudicotyledons</taxon>
        <taxon>Gunneridae</taxon>
        <taxon>Pentapetalae</taxon>
        <taxon>rosids</taxon>
        <taxon>malvids</taxon>
        <taxon>Brassicales</taxon>
        <taxon>Brassicaceae</taxon>
        <taxon>Cardamineae</taxon>
        <taxon>Cardamine</taxon>
    </lineage>
</organism>
<dbReference type="AlphaFoldDB" id="A0ABD1BHM3"/>
<proteinExistence type="predicted"/>
<protein>
    <submittedName>
        <fullName evidence="2">Protein METABOLIC NETWORK MODULATOR 1</fullName>
    </submittedName>
</protein>
<name>A0ABD1BHM3_CARAN</name>